<evidence type="ECO:0000313" key="2">
    <source>
        <dbReference type="Proteomes" id="UP000293846"/>
    </source>
</evidence>
<name>A0A4R1B132_9BACI</name>
<sequence length="64" mass="7318">MSKNKVIKSVSFNITNEKDREYLQHIENLNFSGYVKGLIEKDIIRKKARAIHMNESGGIKIVLG</sequence>
<protein>
    <submittedName>
        <fullName evidence="1">Uncharacterized protein</fullName>
    </submittedName>
</protein>
<reference evidence="1 2" key="1">
    <citation type="submission" date="2019-03" db="EMBL/GenBank/DDBJ databases">
        <authorList>
            <person name="Jensen L."/>
            <person name="Storgaard J."/>
            <person name="Sulaj E."/>
            <person name="Schramm A."/>
            <person name="Marshall I.P.G."/>
        </authorList>
    </citation>
    <scope>NUCLEOTIDE SEQUENCE [LARGE SCALE GENOMIC DNA]</scope>
    <source>
        <strain evidence="1 2">2017H2G3</strain>
    </source>
</reference>
<comment type="caution">
    <text evidence="1">The sequence shown here is derived from an EMBL/GenBank/DDBJ whole genome shotgun (WGS) entry which is preliminary data.</text>
</comment>
<accession>A0A4R1B132</accession>
<keyword evidence="2" id="KW-1185">Reference proteome</keyword>
<organism evidence="1 2">
    <name type="scientific">Cytobacillus praedii</name>
    <dbReference type="NCBI Taxonomy" id="1742358"/>
    <lineage>
        <taxon>Bacteria</taxon>
        <taxon>Bacillati</taxon>
        <taxon>Bacillota</taxon>
        <taxon>Bacilli</taxon>
        <taxon>Bacillales</taxon>
        <taxon>Bacillaceae</taxon>
        <taxon>Cytobacillus</taxon>
    </lineage>
</organism>
<dbReference type="AlphaFoldDB" id="A0A4R1B132"/>
<dbReference type="EMBL" id="SJTH01000009">
    <property type="protein sequence ID" value="TCJ04481.1"/>
    <property type="molecule type" value="Genomic_DNA"/>
</dbReference>
<dbReference type="Proteomes" id="UP000293846">
    <property type="component" value="Unassembled WGS sequence"/>
</dbReference>
<evidence type="ECO:0000313" key="1">
    <source>
        <dbReference type="EMBL" id="TCJ04481.1"/>
    </source>
</evidence>
<proteinExistence type="predicted"/>
<dbReference type="OrthoDB" id="2931160at2"/>
<dbReference type="RefSeq" id="WP_131236809.1">
    <property type="nucleotide sequence ID" value="NZ_SJTH01000009.1"/>
</dbReference>
<gene>
    <name evidence="1" type="ORF">E0Y62_10315</name>
</gene>